<dbReference type="PANTHER" id="PTHR43296:SF2">
    <property type="entry name" value="PEROXISOMAL 2,4-DIENOYL-COA REDUCTASE [(3E)-ENOYL-COA-PRODUCING]"/>
    <property type="match status" value="1"/>
</dbReference>
<evidence type="ECO:0000256" key="2">
    <source>
        <dbReference type="ARBA" id="ARBA00022857"/>
    </source>
</evidence>
<accession>A0A0C4YEB7</accession>
<sequence length="335" mass="35608">MTMPCWIAKAGPGGRDAALKQAGDTMFKNDLFAGQRVLITGGGTGLGLIMAERLAGLGAELHLCGRRLAVLDEAAEMLRHQHGAKVVTHAVDIRDAGAVDAMIETIWTRHGPLDCLVNNAAGNFISRTEDLSPNGFHAISDIVFRGTFYTTQAVGKRWIRDGHPGSVLSIVVTWVWTGSPFVVPSAMSKAGVDAMTKSLAVEWGRHGIRCNAIAPGVIPTEGAGSRLRPQDAQQDAMSGQNPTGRIGQPQDIGNLAAFLLARDNAWINGQTIALDGGDYLANGAYFKQYLDWGDAEWQAARERIAATNAADRAGRTVNAPTPTRSTTKPSQAGDN</sequence>
<name>A0A0C4YEB7_9BURK</name>
<dbReference type="SUPFAM" id="SSF51735">
    <property type="entry name" value="NAD(P)-binding Rossmann-fold domains"/>
    <property type="match status" value="1"/>
</dbReference>
<evidence type="ECO:0000256" key="3">
    <source>
        <dbReference type="ARBA" id="ARBA00023002"/>
    </source>
</evidence>
<dbReference type="EC" id="1.3.1.34" evidence="5"/>
<comment type="similarity">
    <text evidence="1">Belongs to the short-chain dehydrogenases/reductases (SDR) family.</text>
</comment>
<keyword evidence="2" id="KW-0521">NADP</keyword>
<keyword evidence="6" id="KW-1185">Reference proteome</keyword>
<dbReference type="CDD" id="cd05369">
    <property type="entry name" value="TER_DECR_SDR_a"/>
    <property type="match status" value="1"/>
</dbReference>
<dbReference type="InterPro" id="IPR036291">
    <property type="entry name" value="NAD(P)-bd_dom_sf"/>
</dbReference>
<dbReference type="InterPro" id="IPR045017">
    <property type="entry name" value="DECR2-like"/>
</dbReference>
<dbReference type="FunFam" id="3.40.50.720:FF:000084">
    <property type="entry name" value="Short-chain dehydrogenase reductase"/>
    <property type="match status" value="1"/>
</dbReference>
<organism evidence="5 6">
    <name type="scientific">Cupriavidus basilensis</name>
    <dbReference type="NCBI Taxonomy" id="68895"/>
    <lineage>
        <taxon>Bacteria</taxon>
        <taxon>Pseudomonadati</taxon>
        <taxon>Pseudomonadota</taxon>
        <taxon>Betaproteobacteria</taxon>
        <taxon>Burkholderiales</taxon>
        <taxon>Burkholderiaceae</taxon>
        <taxon>Cupriavidus</taxon>
    </lineage>
</organism>
<keyword evidence="3 5" id="KW-0560">Oxidoreductase</keyword>
<evidence type="ECO:0000256" key="4">
    <source>
        <dbReference type="SAM" id="MobiDB-lite"/>
    </source>
</evidence>
<reference evidence="5 6" key="1">
    <citation type="journal article" date="2015" name="Genome Announc.">
        <title>Complete Genome Sequence of Cupriavidus basilensis 4G11, Isolated from the Oak Ridge Field Research Center Site.</title>
        <authorList>
            <person name="Ray J."/>
            <person name="Waters R.J."/>
            <person name="Skerker J.M."/>
            <person name="Kuehl J.V."/>
            <person name="Price M.N."/>
            <person name="Huang J."/>
            <person name="Chakraborty R."/>
            <person name="Arkin A.P."/>
            <person name="Deutschbauer A."/>
        </authorList>
    </citation>
    <scope>NUCLEOTIDE SEQUENCE [LARGE SCALE GENOMIC DNA]</scope>
    <source>
        <strain evidence="5">4G11</strain>
    </source>
</reference>
<dbReference type="InterPro" id="IPR002347">
    <property type="entry name" value="SDR_fam"/>
</dbReference>
<dbReference type="PRINTS" id="PR00081">
    <property type="entry name" value="GDHRDH"/>
</dbReference>
<feature type="region of interest" description="Disordered" evidence="4">
    <location>
        <begin position="307"/>
        <end position="335"/>
    </location>
</feature>
<evidence type="ECO:0000313" key="5">
    <source>
        <dbReference type="EMBL" id="AJG21133.1"/>
    </source>
</evidence>
<feature type="region of interest" description="Disordered" evidence="4">
    <location>
        <begin position="224"/>
        <end position="247"/>
    </location>
</feature>
<dbReference type="Proteomes" id="UP000031843">
    <property type="component" value="Chromosome main"/>
</dbReference>
<dbReference type="AlphaFoldDB" id="A0A0C4YEB7"/>
<dbReference type="STRING" id="68895.RR42_m3773"/>
<dbReference type="GO" id="GO:0008670">
    <property type="term" value="F:2,4-dienoyl-CoA reductase (NADPH) activity"/>
    <property type="evidence" value="ECO:0007669"/>
    <property type="project" value="UniProtKB-EC"/>
</dbReference>
<dbReference type="EMBL" id="CP010536">
    <property type="protein sequence ID" value="AJG21133.1"/>
    <property type="molecule type" value="Genomic_DNA"/>
</dbReference>
<dbReference type="Gene3D" id="3.40.50.720">
    <property type="entry name" value="NAD(P)-binding Rossmann-like Domain"/>
    <property type="match status" value="1"/>
</dbReference>
<dbReference type="PANTHER" id="PTHR43296">
    <property type="entry name" value="PEROXISOMAL 2,4-DIENOYL-COA REDUCTASE"/>
    <property type="match status" value="1"/>
</dbReference>
<feature type="compositionally biased region" description="Polar residues" evidence="4">
    <location>
        <begin position="231"/>
        <end position="243"/>
    </location>
</feature>
<dbReference type="KEGG" id="cbw:RR42_m3773"/>
<evidence type="ECO:0000313" key="6">
    <source>
        <dbReference type="Proteomes" id="UP000031843"/>
    </source>
</evidence>
<feature type="compositionally biased region" description="Polar residues" evidence="4">
    <location>
        <begin position="318"/>
        <end position="335"/>
    </location>
</feature>
<dbReference type="GO" id="GO:0009062">
    <property type="term" value="P:fatty acid catabolic process"/>
    <property type="evidence" value="ECO:0007669"/>
    <property type="project" value="InterPro"/>
</dbReference>
<gene>
    <name evidence="5" type="ORF">RR42_m3773</name>
</gene>
<dbReference type="Pfam" id="PF13561">
    <property type="entry name" value="adh_short_C2"/>
    <property type="match status" value="1"/>
</dbReference>
<protein>
    <submittedName>
        <fullName evidence="5">2,4-dienoyl-CoA reductase, mitochondrial</fullName>
        <ecNumber evidence="5">1.3.1.34</ecNumber>
    </submittedName>
</protein>
<evidence type="ECO:0000256" key="1">
    <source>
        <dbReference type="ARBA" id="ARBA00006484"/>
    </source>
</evidence>
<proteinExistence type="inferred from homology"/>